<dbReference type="GeneID" id="82157392"/>
<feature type="domain" description="Schlafen AlbA-2" evidence="1">
    <location>
        <begin position="14"/>
        <end position="94"/>
    </location>
</feature>
<dbReference type="Pfam" id="PF04326">
    <property type="entry name" value="SLFN_AlbA_2"/>
    <property type="match status" value="1"/>
</dbReference>
<evidence type="ECO:0000313" key="3">
    <source>
        <dbReference type="Proteomes" id="UP001193734"/>
    </source>
</evidence>
<dbReference type="InterPro" id="IPR038461">
    <property type="entry name" value="Schlafen_AlbA_2_dom_sf"/>
</dbReference>
<name>A0ABX2ATG5_9BACT</name>
<keyword evidence="3" id="KW-1185">Reference proteome</keyword>
<reference evidence="2 3" key="1">
    <citation type="submission" date="2020-05" db="EMBL/GenBank/DDBJ databases">
        <title>Distinct polysaccharide utilization as determinants for interspecies competition between intestinal Prevotella spp.</title>
        <authorList>
            <person name="Galvez E.J.C."/>
            <person name="Iljazovic A."/>
            <person name="Strowig T."/>
        </authorList>
    </citation>
    <scope>NUCLEOTIDE SEQUENCE [LARGE SCALE GENOMIC DNA]</scope>
    <source>
        <strain evidence="2 3">PROD</strain>
    </source>
</reference>
<accession>A0ABX2ATG5</accession>
<proteinExistence type="predicted"/>
<dbReference type="PANTHER" id="PTHR30595:SF6">
    <property type="entry name" value="SCHLAFEN ALBA-2 DOMAIN-CONTAINING PROTEIN"/>
    <property type="match status" value="1"/>
</dbReference>
<dbReference type="Gene3D" id="3.30.950.30">
    <property type="entry name" value="Schlafen, AAA domain"/>
    <property type="match status" value="1"/>
</dbReference>
<protein>
    <recommendedName>
        <fullName evidence="1">Schlafen AlbA-2 domain-containing protein</fullName>
    </recommendedName>
</protein>
<gene>
    <name evidence="2" type="ORF">HPS55_06395</name>
</gene>
<dbReference type="PANTHER" id="PTHR30595">
    <property type="entry name" value="GLPR-RELATED TRANSCRIPTIONAL REPRESSOR"/>
    <property type="match status" value="1"/>
</dbReference>
<comment type="caution">
    <text evidence="2">The sequence shown here is derived from an EMBL/GenBank/DDBJ whole genome shotgun (WGS) entry which is preliminary data.</text>
</comment>
<sequence>MKFKTAAGGFPHSFWETYSSFANTNGGAIVFGIKEKDDVLLLDGLNPDQIAKYKRDFFNAIHSKQNVNIALITEDLVHDVEYGGTHFLLFYIPRIDRALRPVYVGLDPYTGTFRRDIDGDYHCSREEVNSMFADANLASPVDGRILKNFSKEDLDHSSIKQYRRRFEQWNPDHVWNSLPEDKFLEKINVFRKDRKSGEYGLTYAGLLMFGTYSAIMDENPNFFPDYQEIQDPKDRWVNRICPDGNWESNLFQFYSRLLPILQNFLPKPFILEDGQRKAETTAHVAVREAFYGANVALQASNVALPKRYSKEQLKEKVTEVCADWVTAEQIAELIGRNVTYVKNHVIPLMTDFLEKMHDVPHHPRQKYRIRKS</sequence>
<dbReference type="RefSeq" id="WP_172174584.1">
    <property type="nucleotide sequence ID" value="NZ_CASGIA010000005.1"/>
</dbReference>
<dbReference type="InterPro" id="IPR007421">
    <property type="entry name" value="Schlafen_AlbA_2_dom"/>
</dbReference>
<dbReference type="EMBL" id="JABKKE010000008">
    <property type="protein sequence ID" value="NPE13959.1"/>
    <property type="molecule type" value="Genomic_DNA"/>
</dbReference>
<evidence type="ECO:0000313" key="2">
    <source>
        <dbReference type="EMBL" id="NPE13959.1"/>
    </source>
</evidence>
<organism evidence="2 3">
    <name type="scientific">Xylanibacter rodentium</name>
    <dbReference type="NCBI Taxonomy" id="2736289"/>
    <lineage>
        <taxon>Bacteria</taxon>
        <taxon>Pseudomonadati</taxon>
        <taxon>Bacteroidota</taxon>
        <taxon>Bacteroidia</taxon>
        <taxon>Bacteroidales</taxon>
        <taxon>Prevotellaceae</taxon>
        <taxon>Xylanibacter</taxon>
    </lineage>
</organism>
<dbReference type="Proteomes" id="UP001193734">
    <property type="component" value="Unassembled WGS sequence"/>
</dbReference>
<evidence type="ECO:0000259" key="1">
    <source>
        <dbReference type="Pfam" id="PF04326"/>
    </source>
</evidence>